<comment type="caution">
    <text evidence="4">The sequence shown here is derived from an EMBL/GenBank/DDBJ whole genome shotgun (WGS) entry which is preliminary data.</text>
</comment>
<dbReference type="Pfam" id="PF07727">
    <property type="entry name" value="RVT_2"/>
    <property type="match status" value="1"/>
</dbReference>
<feature type="domain" description="GAG-pre-integrase" evidence="3">
    <location>
        <begin position="321"/>
        <end position="393"/>
    </location>
</feature>
<organism evidence="4">
    <name type="scientific">Tanacetum cinerariifolium</name>
    <name type="common">Dalmatian daisy</name>
    <name type="synonym">Chrysanthemum cinerariifolium</name>
    <dbReference type="NCBI Taxonomy" id="118510"/>
    <lineage>
        <taxon>Eukaryota</taxon>
        <taxon>Viridiplantae</taxon>
        <taxon>Streptophyta</taxon>
        <taxon>Embryophyta</taxon>
        <taxon>Tracheophyta</taxon>
        <taxon>Spermatophyta</taxon>
        <taxon>Magnoliopsida</taxon>
        <taxon>eudicotyledons</taxon>
        <taxon>Gunneridae</taxon>
        <taxon>Pentapetalae</taxon>
        <taxon>asterids</taxon>
        <taxon>campanulids</taxon>
        <taxon>Asterales</taxon>
        <taxon>Asteraceae</taxon>
        <taxon>Asteroideae</taxon>
        <taxon>Anthemideae</taxon>
        <taxon>Anthemidinae</taxon>
        <taxon>Tanacetum</taxon>
    </lineage>
</organism>
<accession>A0A6L2JGE6</accession>
<proteinExistence type="predicted"/>
<dbReference type="PANTHER" id="PTHR11439:SF483">
    <property type="entry name" value="PEPTIDE SYNTHASE GLIP-LIKE, PUTATIVE (AFU_ORTHOLOGUE AFUA_3G12920)-RELATED"/>
    <property type="match status" value="1"/>
</dbReference>
<dbReference type="EMBL" id="BKCJ010000728">
    <property type="protein sequence ID" value="GEU35762.1"/>
    <property type="molecule type" value="Genomic_DNA"/>
</dbReference>
<sequence>STNSISSNYDSRPTALSVPKNSLALQGLNVLQLQPCVRLVRMYFDWFPGFIPELRVFLLGEAAKFIRDFKSLAKEADESIDKITVLETEYERLLRAVASQDIMAIVQSPSVVKAFDLQTKLERDLKGKSMDTQCASDTLDPSSQKLDDENVSLEFQVVEMIDLSNPVTSNSVPTTKESKLVKNDKVIAPAIFRINHSKTSKKDKFMPINKVRASVKTKTITISQPHIITKKDVNSDSNGLSSTGVNNTAKTRSFKGDNACASNPQVPINKRNLKLLLNFVWKFIRTVHFGNDHIAAILVRDTCFVRNLEGVDLLKGNRTKNLFTINLNEMASTSPIFLMDRATSTKSWLWHQRLSHHNFDTINELAKNDLVIGLPKFKYHKKHLCPSCEQEKSKKAPHNLKRVPNLKLRLHLLYMDLGRPMRVEIINEKRYRQEEGIYFEGSFAPVARMEAIRIFLAYAAQKSFIVLQIDMKTAFLHGSLKEDMYVCQLEDFIDANHPRHVYKLNKALYGLNQAPMAWYDELLKFLLQNHFSIGTIYPTMFIRHFDDDILVVQAQLTEKHLKVVKRIFHYLWGTINMALWYTKDSGFELTVFLDVDHVGCQDSYKSTSDGTQFLGEKLASCFMDSMVIPNSDVSMAGLTRTEPDKPYQGAEWPLIIEEEEMPNVVPCKDSFVEEIVRGSNVTIKELHENEEGAIVLYDPLDNVLQSPFNVSVDLGVLSEFKIKFITLLFHLLCILSLIALSGS</sequence>
<gene>
    <name evidence="4" type="ORF">Tci_007740</name>
</gene>
<name>A0A6L2JGE6_TANCI</name>
<feature type="domain" description="Reverse transcriptase Ty1/copia-type" evidence="2">
    <location>
        <begin position="429"/>
        <end position="553"/>
    </location>
</feature>
<dbReference type="SUPFAM" id="SSF56672">
    <property type="entry name" value="DNA/RNA polymerases"/>
    <property type="match status" value="1"/>
</dbReference>
<feature type="non-terminal residue" evidence="4">
    <location>
        <position position="1"/>
    </location>
</feature>
<evidence type="ECO:0000259" key="3">
    <source>
        <dbReference type="Pfam" id="PF13976"/>
    </source>
</evidence>
<feature type="compositionally biased region" description="Polar residues" evidence="1">
    <location>
        <begin position="235"/>
        <end position="251"/>
    </location>
</feature>
<evidence type="ECO:0000259" key="2">
    <source>
        <dbReference type="Pfam" id="PF07727"/>
    </source>
</evidence>
<dbReference type="Pfam" id="PF13976">
    <property type="entry name" value="gag_pre-integrs"/>
    <property type="match status" value="1"/>
</dbReference>
<reference evidence="4" key="1">
    <citation type="journal article" date="2019" name="Sci. Rep.">
        <title>Draft genome of Tanacetum cinerariifolium, the natural source of mosquito coil.</title>
        <authorList>
            <person name="Yamashiro T."/>
            <person name="Shiraishi A."/>
            <person name="Satake H."/>
            <person name="Nakayama K."/>
        </authorList>
    </citation>
    <scope>NUCLEOTIDE SEQUENCE</scope>
</reference>
<protein>
    <submittedName>
        <fullName evidence="4">Retrovirus-related Pol polyprotein from transposon TNT 1-94</fullName>
    </submittedName>
</protein>
<dbReference type="InterPro" id="IPR013103">
    <property type="entry name" value="RVT_2"/>
</dbReference>
<evidence type="ECO:0000256" key="1">
    <source>
        <dbReference type="SAM" id="MobiDB-lite"/>
    </source>
</evidence>
<dbReference type="InterPro" id="IPR043502">
    <property type="entry name" value="DNA/RNA_pol_sf"/>
</dbReference>
<feature type="region of interest" description="Disordered" evidence="1">
    <location>
        <begin position="233"/>
        <end position="257"/>
    </location>
</feature>
<dbReference type="PANTHER" id="PTHR11439">
    <property type="entry name" value="GAG-POL-RELATED RETROTRANSPOSON"/>
    <property type="match status" value="1"/>
</dbReference>
<dbReference type="AlphaFoldDB" id="A0A6L2JGE6"/>
<evidence type="ECO:0000313" key="4">
    <source>
        <dbReference type="EMBL" id="GEU35762.1"/>
    </source>
</evidence>
<dbReference type="InterPro" id="IPR025724">
    <property type="entry name" value="GAG-pre-integrase_dom"/>
</dbReference>